<gene>
    <name evidence="2" type="ORF">TR87168</name>
</gene>
<protein>
    <submittedName>
        <fullName evidence="2">Uncharacterized protein</fullName>
    </submittedName>
</protein>
<accession>A0A0X3NU83</accession>
<reference evidence="2" key="1">
    <citation type="submission" date="2016-01" db="EMBL/GenBank/DDBJ databases">
        <title>Reference transcriptome for the parasite Schistocephalus solidus: insights into the molecular evolution of parasitism.</title>
        <authorList>
            <person name="Hebert F.O."/>
            <person name="Grambauer S."/>
            <person name="Barber I."/>
            <person name="Landry C.R."/>
            <person name="Aubin-Horth N."/>
        </authorList>
    </citation>
    <scope>NUCLEOTIDE SEQUENCE</scope>
</reference>
<dbReference type="AlphaFoldDB" id="A0A0X3NU83"/>
<feature type="region of interest" description="Disordered" evidence="1">
    <location>
        <begin position="56"/>
        <end position="82"/>
    </location>
</feature>
<sequence length="113" mass="12460">MSAFPYMTHRATRFQKIQGQTDAKGEQSWLLVNWRAKSGYNGCECGVILLTRKNRGSGCRSGLPGQCEEKSKSPSPSPTTWKDGCHKTLMSLITMRLPLQGNESTTVVSARVP</sequence>
<organism evidence="2">
    <name type="scientific">Schistocephalus solidus</name>
    <name type="common">Tapeworm</name>
    <dbReference type="NCBI Taxonomy" id="70667"/>
    <lineage>
        <taxon>Eukaryota</taxon>
        <taxon>Metazoa</taxon>
        <taxon>Spiralia</taxon>
        <taxon>Lophotrochozoa</taxon>
        <taxon>Platyhelminthes</taxon>
        <taxon>Cestoda</taxon>
        <taxon>Eucestoda</taxon>
        <taxon>Diphyllobothriidea</taxon>
        <taxon>Diphyllobothriidae</taxon>
        <taxon>Schistocephalus</taxon>
    </lineage>
</organism>
<name>A0A0X3NU83_SCHSO</name>
<proteinExistence type="predicted"/>
<dbReference type="EMBL" id="GEEE01019946">
    <property type="protein sequence ID" value="JAP43279.1"/>
    <property type="molecule type" value="Transcribed_RNA"/>
</dbReference>
<evidence type="ECO:0000313" key="2">
    <source>
        <dbReference type="EMBL" id="JAP43279.1"/>
    </source>
</evidence>
<evidence type="ECO:0000256" key="1">
    <source>
        <dbReference type="SAM" id="MobiDB-lite"/>
    </source>
</evidence>